<dbReference type="GO" id="GO:0005829">
    <property type="term" value="C:cytosol"/>
    <property type="evidence" value="ECO:0007669"/>
    <property type="project" value="TreeGrafter"/>
</dbReference>
<evidence type="ECO:0000256" key="1">
    <source>
        <dbReference type="ARBA" id="ARBA00023268"/>
    </source>
</evidence>
<evidence type="ECO:0000313" key="5">
    <source>
        <dbReference type="EMBL" id="OFI34604.1"/>
    </source>
</evidence>
<dbReference type="SUPFAM" id="SSF52374">
    <property type="entry name" value="Nucleotidylyl transferase"/>
    <property type="match status" value="1"/>
</dbReference>
<evidence type="ECO:0000256" key="2">
    <source>
        <dbReference type="ARBA" id="ARBA00023277"/>
    </source>
</evidence>
<keyword evidence="1" id="KW-0511">Multifunctional enzyme</keyword>
<feature type="domain" description="Carbohydrate kinase PfkB" evidence="3">
    <location>
        <begin position="215"/>
        <end position="477"/>
    </location>
</feature>
<dbReference type="Pfam" id="PF01467">
    <property type="entry name" value="CTP_transf_like"/>
    <property type="match status" value="1"/>
</dbReference>
<dbReference type="Pfam" id="PF00294">
    <property type="entry name" value="PfkB"/>
    <property type="match status" value="1"/>
</dbReference>
<evidence type="ECO:0000259" key="3">
    <source>
        <dbReference type="Pfam" id="PF00294"/>
    </source>
</evidence>
<sequence length="495" mass="54440">MTTKQAMIERLIQARESGKSLCFVSGNFNIIHPGHLRFLLFASEQADILVVGLYDRHDSLHAFFDNEERLMALKALSCVDEVMVVNGDRLDVIKQIQPNVIVKGKEFSKAENPEKAIVDSYGGRLIFSSGDKLLSSRELLLQQLNEDSRLSQLLQGYHERYNISRDTVEHYLANFNQLKIAVLGDIIVDEYQECMAIGMSQEDPTIAVSPLESFRYLGGAGIVAGHGARLGADVTFFSICGEDQHGEFAKQKLQEYGINAIVKTDPSRPTTHKLRYRAKDKTLLRVNQYRRHDIDAPLINAFVNDFERRAAEFDIVLFADFNFGLLCPALVDRISSICHAQNIPIVADSQTSSQTGDLGKFNNLLLTSPTELEARQTIQDDSNGLIEVSKGVAEKLNAKNVLVTLGGEGVLIRHLNPDTNVLETDNLPAFADAAIDTAGAGDAMFVTTALMLASGANIWQAAFVGSIASCIQVGVRGNVPISKQSIYQKLGELLP</sequence>
<keyword evidence="2" id="KW-0119">Carbohydrate metabolism</keyword>
<dbReference type="InterPro" id="IPR011611">
    <property type="entry name" value="PfkB_dom"/>
</dbReference>
<organism evidence="5 6">
    <name type="scientific">Alteromonas lipolytica</name>
    <dbReference type="NCBI Taxonomy" id="1856405"/>
    <lineage>
        <taxon>Bacteria</taxon>
        <taxon>Pseudomonadati</taxon>
        <taxon>Pseudomonadota</taxon>
        <taxon>Gammaproteobacteria</taxon>
        <taxon>Alteromonadales</taxon>
        <taxon>Alteromonadaceae</taxon>
        <taxon>Alteromonas/Salinimonas group</taxon>
        <taxon>Alteromonas</taxon>
    </lineage>
</organism>
<dbReference type="InterPro" id="IPR029056">
    <property type="entry name" value="Ribokinase-like"/>
</dbReference>
<feature type="domain" description="Cytidyltransferase-like" evidence="4">
    <location>
        <begin position="24"/>
        <end position="109"/>
    </location>
</feature>
<dbReference type="Proteomes" id="UP000176037">
    <property type="component" value="Unassembled WGS sequence"/>
</dbReference>
<dbReference type="PANTHER" id="PTHR46969">
    <property type="entry name" value="BIFUNCTIONAL PROTEIN HLDE"/>
    <property type="match status" value="1"/>
</dbReference>
<name>A0A1E8FFA2_9ALTE</name>
<evidence type="ECO:0000313" key="6">
    <source>
        <dbReference type="Proteomes" id="UP000176037"/>
    </source>
</evidence>
<dbReference type="STRING" id="1856405.BFC17_13485"/>
<dbReference type="GO" id="GO:0033785">
    <property type="term" value="F:heptose 7-phosphate kinase activity"/>
    <property type="evidence" value="ECO:0007669"/>
    <property type="project" value="TreeGrafter"/>
</dbReference>
<keyword evidence="6" id="KW-1185">Reference proteome</keyword>
<dbReference type="InterPro" id="IPR004821">
    <property type="entry name" value="Cyt_trans-like"/>
</dbReference>
<dbReference type="RefSeq" id="WP_070175522.1">
    <property type="nucleotide sequence ID" value="NZ_BMJR01000001.1"/>
</dbReference>
<dbReference type="InterPro" id="IPR014729">
    <property type="entry name" value="Rossmann-like_a/b/a_fold"/>
</dbReference>
<dbReference type="AlphaFoldDB" id="A0A1E8FFA2"/>
<dbReference type="EMBL" id="MJIC01000010">
    <property type="protein sequence ID" value="OFI34604.1"/>
    <property type="molecule type" value="Genomic_DNA"/>
</dbReference>
<gene>
    <name evidence="5" type="ORF">BFC17_13485</name>
</gene>
<dbReference type="GO" id="GO:0033786">
    <property type="term" value="F:heptose-1-phosphate adenylyltransferase activity"/>
    <property type="evidence" value="ECO:0007669"/>
    <property type="project" value="TreeGrafter"/>
</dbReference>
<comment type="caution">
    <text evidence="5">The sequence shown here is derived from an EMBL/GenBank/DDBJ whole genome shotgun (WGS) entry which is preliminary data.</text>
</comment>
<dbReference type="Gene3D" id="3.40.50.620">
    <property type="entry name" value="HUPs"/>
    <property type="match status" value="1"/>
</dbReference>
<accession>A0A1E8FFA2</accession>
<dbReference type="Gene3D" id="3.40.1190.20">
    <property type="match status" value="1"/>
</dbReference>
<reference evidence="5 6" key="1">
    <citation type="submission" date="2016-09" db="EMBL/GenBank/DDBJ databases">
        <title>Alteromonas lipolytica, a new species isolated from sea water.</title>
        <authorList>
            <person name="Wu Y.-H."/>
            <person name="Cheng H."/>
            <person name="Xu X.-W."/>
        </authorList>
    </citation>
    <scope>NUCLEOTIDE SEQUENCE [LARGE SCALE GENOMIC DNA]</scope>
    <source>
        <strain evidence="5 6">JW12</strain>
    </source>
</reference>
<proteinExistence type="predicted"/>
<dbReference type="SUPFAM" id="SSF53613">
    <property type="entry name" value="Ribokinase-like"/>
    <property type="match status" value="1"/>
</dbReference>
<protein>
    <recommendedName>
        <fullName evidence="7">ADP-heptose synthase</fullName>
    </recommendedName>
</protein>
<evidence type="ECO:0008006" key="7">
    <source>
        <dbReference type="Google" id="ProtNLM"/>
    </source>
</evidence>
<evidence type="ECO:0000259" key="4">
    <source>
        <dbReference type="Pfam" id="PF01467"/>
    </source>
</evidence>
<dbReference type="PANTHER" id="PTHR46969:SF1">
    <property type="entry name" value="BIFUNCTIONAL PROTEIN HLDE"/>
    <property type="match status" value="1"/>
</dbReference>
<dbReference type="NCBIfam" id="TIGR00125">
    <property type="entry name" value="cyt_tran_rel"/>
    <property type="match status" value="1"/>
</dbReference>
<dbReference type="OrthoDB" id="9802794at2"/>